<protein>
    <submittedName>
        <fullName evidence="1">Uncharacterized protein</fullName>
    </submittedName>
</protein>
<sequence length="198" mass="22819">MTSSVLSRVEQPLADYFRERLHEEGDKQRRPPQEDTLWYMGDMLARFGDSEQVFSYDDGRLDLRPLALLYSDACESRDPRARCLLMRQLGDLALFIGALFPENYRRRGLYKDYFVGMGGGAYSYLSEHARHNRHVYSELASTFAAMLELVARACSRHTRFDAADVLRLYQRWQQSRDPQAGRQLQAMGVALSASDIVH</sequence>
<evidence type="ECO:0000313" key="2">
    <source>
        <dbReference type="Proteomes" id="UP000765845"/>
    </source>
</evidence>
<dbReference type="RefSeq" id="WP_168451089.1">
    <property type="nucleotide sequence ID" value="NZ_JAAWWK010000005.1"/>
</dbReference>
<organism evidence="1 2">
    <name type="scientific">Spongiibacter thalassae</name>
    <dbReference type="NCBI Taxonomy" id="2721624"/>
    <lineage>
        <taxon>Bacteria</taxon>
        <taxon>Pseudomonadati</taxon>
        <taxon>Pseudomonadota</taxon>
        <taxon>Gammaproteobacteria</taxon>
        <taxon>Cellvibrionales</taxon>
        <taxon>Spongiibacteraceae</taxon>
        <taxon>Spongiibacter</taxon>
    </lineage>
</organism>
<keyword evidence="2" id="KW-1185">Reference proteome</keyword>
<proteinExistence type="predicted"/>
<evidence type="ECO:0000313" key="1">
    <source>
        <dbReference type="EMBL" id="NKI18558.1"/>
    </source>
</evidence>
<name>A0ABX1GJI3_9GAMM</name>
<reference evidence="1 2" key="1">
    <citation type="submission" date="2020-04" db="EMBL/GenBank/DDBJ databases">
        <authorList>
            <person name="Yoon J."/>
        </authorList>
    </citation>
    <scope>NUCLEOTIDE SEQUENCE [LARGE SCALE GENOMIC DNA]</scope>
    <source>
        <strain evidence="1 2">KMU-166</strain>
    </source>
</reference>
<accession>A0ABX1GJI3</accession>
<dbReference type="Proteomes" id="UP000765845">
    <property type="component" value="Unassembled WGS sequence"/>
</dbReference>
<gene>
    <name evidence="1" type="ORF">HCU74_14165</name>
</gene>
<dbReference type="EMBL" id="JAAWWK010000005">
    <property type="protein sequence ID" value="NKI18558.1"/>
    <property type="molecule type" value="Genomic_DNA"/>
</dbReference>
<comment type="caution">
    <text evidence="1">The sequence shown here is derived from an EMBL/GenBank/DDBJ whole genome shotgun (WGS) entry which is preliminary data.</text>
</comment>